<evidence type="ECO:0000256" key="1">
    <source>
        <dbReference type="ARBA" id="ARBA00008857"/>
    </source>
</evidence>
<dbReference type="PANTHER" id="PTHR30629:SF2">
    <property type="entry name" value="PROPHAGE INTEGRASE INTS-RELATED"/>
    <property type="match status" value="1"/>
</dbReference>
<dbReference type="PANTHER" id="PTHR30629">
    <property type="entry name" value="PROPHAGE INTEGRASE"/>
    <property type="match status" value="1"/>
</dbReference>
<dbReference type="InterPro" id="IPR002104">
    <property type="entry name" value="Integrase_catalytic"/>
</dbReference>
<dbReference type="InterPro" id="IPR038488">
    <property type="entry name" value="Integrase_DNA-bd_sf"/>
</dbReference>
<dbReference type="GO" id="GO:0006310">
    <property type="term" value="P:DNA recombination"/>
    <property type="evidence" value="ECO:0007669"/>
    <property type="project" value="UniProtKB-KW"/>
</dbReference>
<keyword evidence="4" id="KW-0233">DNA recombination</keyword>
<evidence type="ECO:0000256" key="3">
    <source>
        <dbReference type="ARBA" id="ARBA00023125"/>
    </source>
</evidence>
<dbReference type="InterPro" id="IPR044068">
    <property type="entry name" value="CB"/>
</dbReference>
<dbReference type="InterPro" id="IPR011010">
    <property type="entry name" value="DNA_brk_join_enz"/>
</dbReference>
<reference evidence="9" key="1">
    <citation type="journal article" date="2016" name="Int. J. Mol. Sci.">
        <title>Comparative genomics of the extreme acidophile Acidithiobacillus thiooxidans reveals intraspecific divergence and niche adaptation.</title>
        <authorList>
            <person name="Zhang X."/>
            <person name="Feng X."/>
            <person name="Tao J."/>
            <person name="Ma L."/>
            <person name="Xiao Y."/>
            <person name="Liang Y."/>
            <person name="Liu X."/>
            <person name="Yin H."/>
        </authorList>
    </citation>
    <scope>NUCLEOTIDE SEQUENCE [LARGE SCALE GENOMIC DNA]</scope>
    <source>
        <strain evidence="9">DXS-W</strain>
    </source>
</reference>
<dbReference type="Gene3D" id="3.30.160.390">
    <property type="entry name" value="Integrase, DNA-binding domain"/>
    <property type="match status" value="1"/>
</dbReference>
<comment type="caution">
    <text evidence="9">The sequence shown here is derived from an EMBL/GenBank/DDBJ whole genome shotgun (WGS) entry which is preliminary data.</text>
</comment>
<keyword evidence="10" id="KW-1185">Reference proteome</keyword>
<keyword evidence="3 5" id="KW-0238">DNA-binding</keyword>
<evidence type="ECO:0000256" key="6">
    <source>
        <dbReference type="SAM" id="Coils"/>
    </source>
</evidence>
<dbReference type="InterPro" id="IPR010998">
    <property type="entry name" value="Integrase_recombinase_N"/>
</dbReference>
<evidence type="ECO:0000256" key="5">
    <source>
        <dbReference type="PROSITE-ProRule" id="PRU01248"/>
    </source>
</evidence>
<dbReference type="EMBL" id="LWRY01000243">
    <property type="protein sequence ID" value="OCX68937.1"/>
    <property type="molecule type" value="Genomic_DNA"/>
</dbReference>
<evidence type="ECO:0000256" key="2">
    <source>
        <dbReference type="ARBA" id="ARBA00022908"/>
    </source>
</evidence>
<sequence length="402" mass="46866">MLSDVKIRQAKAEDKPYRLRDSHGLYLEVRPNGTKHWRYRYRINDKENLFAIGTYPTISLMEARKARDEARDLIRTGIHPSQARRKQQTIQRLQNTEENFERIAREWLKKKEANWSPYYHRQAIKCLENNAFPVIGKMPIRAIKPADLLNILQEMESRGAETFAMHLRQWCSAIFRYAVVTLRADHDPAAALKGAVMRPTVTHCRPMLRNDITDFLSKVDQYGGNLTTVITLRLLLYLFVRTVELRKARWEEFDLENAIWVIPESRMKMKRKHLVPLSAQAIELITVLRSITGANVFLFPNSRRPTEDCMSATTINRALEHMGYPPGSWTAHDFRATASTHLHEMGFSSLVIERQLAHVETNSVRGAYNHAEYLEERRSMMQSWADWIDALHKKSEQNQAIR</sequence>
<gene>
    <name evidence="9" type="ORF">A6M23_16610</name>
</gene>
<dbReference type="Pfam" id="PF00589">
    <property type="entry name" value="Phage_integrase"/>
    <property type="match status" value="1"/>
</dbReference>
<comment type="similarity">
    <text evidence="1">Belongs to the 'phage' integrase family.</text>
</comment>
<dbReference type="Pfam" id="PF22022">
    <property type="entry name" value="Phage_int_M"/>
    <property type="match status" value="1"/>
</dbReference>
<name>A0A1C2HZ31_ACITH</name>
<dbReference type="InterPro" id="IPR013762">
    <property type="entry name" value="Integrase-like_cat_sf"/>
</dbReference>
<dbReference type="GO" id="GO:0015074">
    <property type="term" value="P:DNA integration"/>
    <property type="evidence" value="ECO:0007669"/>
    <property type="project" value="UniProtKB-KW"/>
</dbReference>
<evidence type="ECO:0000259" key="8">
    <source>
        <dbReference type="PROSITE" id="PS51900"/>
    </source>
</evidence>
<keyword evidence="2" id="KW-0229">DNA integration</keyword>
<dbReference type="OrthoDB" id="9795573at2"/>
<accession>A0A1C2HZ31</accession>
<dbReference type="Gene3D" id="1.10.150.130">
    <property type="match status" value="1"/>
</dbReference>
<dbReference type="Gene3D" id="1.10.443.10">
    <property type="entry name" value="Intergrase catalytic core"/>
    <property type="match status" value="1"/>
</dbReference>
<organism evidence="9 10">
    <name type="scientific">Acidithiobacillus thiooxidans</name>
    <name type="common">Thiobacillus thiooxidans</name>
    <dbReference type="NCBI Taxonomy" id="930"/>
    <lineage>
        <taxon>Bacteria</taxon>
        <taxon>Pseudomonadati</taxon>
        <taxon>Pseudomonadota</taxon>
        <taxon>Acidithiobacillia</taxon>
        <taxon>Acidithiobacillales</taxon>
        <taxon>Acidithiobacillaceae</taxon>
        <taxon>Acidithiobacillus</taxon>
    </lineage>
</organism>
<dbReference type="Proteomes" id="UP000095008">
    <property type="component" value="Unassembled WGS sequence"/>
</dbReference>
<dbReference type="InterPro" id="IPR025166">
    <property type="entry name" value="Integrase_DNA_bind_dom"/>
</dbReference>
<dbReference type="CDD" id="cd00801">
    <property type="entry name" value="INT_P4_C"/>
    <property type="match status" value="1"/>
</dbReference>
<dbReference type="PROSITE" id="PS51900">
    <property type="entry name" value="CB"/>
    <property type="match status" value="1"/>
</dbReference>
<dbReference type="RefSeq" id="WP_065974592.1">
    <property type="nucleotide sequence ID" value="NZ_JAWXYA010000001.1"/>
</dbReference>
<dbReference type="PROSITE" id="PS51898">
    <property type="entry name" value="TYR_RECOMBINASE"/>
    <property type="match status" value="1"/>
</dbReference>
<protein>
    <submittedName>
        <fullName evidence="9">Integrase</fullName>
    </submittedName>
</protein>
<dbReference type="InterPro" id="IPR050808">
    <property type="entry name" value="Phage_Integrase"/>
</dbReference>
<feature type="coiled-coil region" evidence="6">
    <location>
        <begin position="83"/>
        <end position="110"/>
    </location>
</feature>
<proteinExistence type="inferred from homology"/>
<dbReference type="InterPro" id="IPR053876">
    <property type="entry name" value="Phage_int_M"/>
</dbReference>
<evidence type="ECO:0000259" key="7">
    <source>
        <dbReference type="PROSITE" id="PS51898"/>
    </source>
</evidence>
<dbReference type="GO" id="GO:0003677">
    <property type="term" value="F:DNA binding"/>
    <property type="evidence" value="ECO:0007669"/>
    <property type="project" value="UniProtKB-UniRule"/>
</dbReference>
<feature type="domain" description="Tyr recombinase" evidence="7">
    <location>
        <begin position="202"/>
        <end position="382"/>
    </location>
</feature>
<evidence type="ECO:0000256" key="4">
    <source>
        <dbReference type="ARBA" id="ARBA00023172"/>
    </source>
</evidence>
<dbReference type="Pfam" id="PF13356">
    <property type="entry name" value="Arm-DNA-bind_3"/>
    <property type="match status" value="1"/>
</dbReference>
<dbReference type="AlphaFoldDB" id="A0A1C2HZ31"/>
<evidence type="ECO:0000313" key="10">
    <source>
        <dbReference type="Proteomes" id="UP000095008"/>
    </source>
</evidence>
<keyword evidence="6" id="KW-0175">Coiled coil</keyword>
<feature type="domain" description="Core-binding (CB)" evidence="8">
    <location>
        <begin position="98"/>
        <end position="179"/>
    </location>
</feature>
<dbReference type="SUPFAM" id="SSF56349">
    <property type="entry name" value="DNA breaking-rejoining enzymes"/>
    <property type="match status" value="1"/>
</dbReference>
<evidence type="ECO:0000313" key="9">
    <source>
        <dbReference type="EMBL" id="OCX68937.1"/>
    </source>
</evidence>